<proteinExistence type="predicted"/>
<comment type="caution">
    <text evidence="1">The sequence shown here is derived from an EMBL/GenBank/DDBJ whole genome shotgun (WGS) entry which is preliminary data.</text>
</comment>
<reference evidence="1 2" key="1">
    <citation type="journal article" date="2018" name="Evol. Lett.">
        <title>Horizontal gene cluster transfer increased hallucinogenic mushroom diversity.</title>
        <authorList>
            <person name="Reynolds H.T."/>
            <person name="Vijayakumar V."/>
            <person name="Gluck-Thaler E."/>
            <person name="Korotkin H.B."/>
            <person name="Matheny P.B."/>
            <person name="Slot J.C."/>
        </authorList>
    </citation>
    <scope>NUCLEOTIDE SEQUENCE [LARGE SCALE GENOMIC DNA]</scope>
    <source>
        <strain evidence="1 2">2631</strain>
    </source>
</reference>
<keyword evidence="2" id="KW-1185">Reference proteome</keyword>
<dbReference type="Proteomes" id="UP000283269">
    <property type="component" value="Unassembled WGS sequence"/>
</dbReference>
<dbReference type="STRING" id="93625.A0A409XGL7"/>
<evidence type="ECO:0000313" key="1">
    <source>
        <dbReference type="EMBL" id="PPQ89895.1"/>
    </source>
</evidence>
<organism evidence="1 2">
    <name type="scientific">Psilocybe cyanescens</name>
    <dbReference type="NCBI Taxonomy" id="93625"/>
    <lineage>
        <taxon>Eukaryota</taxon>
        <taxon>Fungi</taxon>
        <taxon>Dikarya</taxon>
        <taxon>Basidiomycota</taxon>
        <taxon>Agaricomycotina</taxon>
        <taxon>Agaricomycetes</taxon>
        <taxon>Agaricomycetidae</taxon>
        <taxon>Agaricales</taxon>
        <taxon>Agaricineae</taxon>
        <taxon>Strophariaceae</taxon>
        <taxon>Psilocybe</taxon>
    </lineage>
</organism>
<accession>A0A409XGL7</accession>
<dbReference type="OrthoDB" id="3365698at2759"/>
<evidence type="ECO:0000313" key="2">
    <source>
        <dbReference type="Proteomes" id="UP000283269"/>
    </source>
</evidence>
<dbReference type="InParanoid" id="A0A409XGL7"/>
<name>A0A409XGL7_PSICY</name>
<dbReference type="AlphaFoldDB" id="A0A409XGL7"/>
<gene>
    <name evidence="1" type="ORF">CVT25_004817</name>
</gene>
<dbReference type="SUPFAM" id="SSF52047">
    <property type="entry name" value="RNI-like"/>
    <property type="match status" value="1"/>
</dbReference>
<sequence>MRNVLLAPFLFTYGYMYHVAELVTEKVDFKKNVKKSAKKCKSVTKNAVEQSKSVLLSTLVGISEARLQPTPTPHLLLSNDAPTEHEITMIMDAVHRAEAEVETLTEQLARGVTWRELTLFKHEKATQFVSEHRAIISPIRRLPPEILQEIFLHAVDSGPNAITYYPWHNVANIPYGISQVSVLWRRTALNTPALWARIPTVPIERQFTTKPRYLAFLAEVLSRTRGAPLELSFYGPDRMASDGPHPAIEMLIAHSMSWKKVTIEVPSLELSMFDAIKGRLALLETLTIRGWYFISPNSDIPIDVFHDAPRLREVSLFHTNSKMITLPFSQLVHYHQEEVHVAQLNGLFISSWSSTLRSLSLRMYCENQVSIAGIPITLASLTVLKLRFHFSSTDYILLDQLFLPVLEELLVDSCVYTRRHPFRPIISLVTRAGQACPLRKLYIRSLSINQGELTTLLRQTPLITHLTMDIPLIDDFRNLFHDHNQILPCLQNCAFFTKEPLSEDHIDLCRMLADTRCERQQSEFGDRQVHSKVKHTRSHVLRALYIHYTTRDIAERQQKQFQQWVDTETSLRLSGMRASIIERFPELRSVWGPKNNARLRSQAPHILSSIRDIEVHDVNEIYASGIHETLHRMSISFENSSGIKYRLGLSAKDILGQWDSMFRGSVGDIRWMLLDPNSLLYVSSTNAIRASPDSARQIIFGQLREEVIPRADLAWPSHTDWPS</sequence>
<protein>
    <submittedName>
        <fullName evidence="1">Uncharacterized protein</fullName>
    </submittedName>
</protein>
<dbReference type="EMBL" id="NHYD01001791">
    <property type="protein sequence ID" value="PPQ89895.1"/>
    <property type="molecule type" value="Genomic_DNA"/>
</dbReference>